<feature type="compositionally biased region" description="Gly residues" evidence="1">
    <location>
        <begin position="1017"/>
        <end position="1026"/>
    </location>
</feature>
<dbReference type="PROSITE" id="PS51360">
    <property type="entry name" value="PLUS3"/>
    <property type="match status" value="1"/>
</dbReference>
<feature type="region of interest" description="Disordered" evidence="1">
    <location>
        <begin position="463"/>
        <end position="488"/>
    </location>
</feature>
<feature type="region of interest" description="Disordered" evidence="1">
    <location>
        <begin position="1091"/>
        <end position="1158"/>
    </location>
</feature>
<dbReference type="SUPFAM" id="SSF159042">
    <property type="entry name" value="Plus3-like"/>
    <property type="match status" value="3"/>
</dbReference>
<feature type="compositionally biased region" description="Polar residues" evidence="1">
    <location>
        <begin position="810"/>
        <end position="821"/>
    </location>
</feature>
<feature type="region of interest" description="Disordered" evidence="1">
    <location>
        <begin position="810"/>
        <end position="869"/>
    </location>
</feature>
<dbReference type="InterPro" id="IPR004343">
    <property type="entry name" value="Plus-3_dom"/>
</dbReference>
<feature type="region of interest" description="Disordered" evidence="1">
    <location>
        <begin position="255"/>
        <end position="331"/>
    </location>
</feature>
<accession>A0ABD2M6G3</accession>
<evidence type="ECO:0000256" key="1">
    <source>
        <dbReference type="SAM" id="MobiDB-lite"/>
    </source>
</evidence>
<dbReference type="SMART" id="SM00719">
    <property type="entry name" value="Plus3"/>
    <property type="match status" value="1"/>
</dbReference>
<feature type="region of interest" description="Disordered" evidence="1">
    <location>
        <begin position="1013"/>
        <end position="1056"/>
    </location>
</feature>
<proteinExistence type="predicted"/>
<dbReference type="Pfam" id="PF03126">
    <property type="entry name" value="Plus-3"/>
    <property type="match status" value="1"/>
</dbReference>
<dbReference type="AlphaFoldDB" id="A0ABD2M6G3"/>
<name>A0ABD2M6G3_9BILA</name>
<evidence type="ECO:0000313" key="3">
    <source>
        <dbReference type="EMBL" id="KAL3123064.1"/>
    </source>
</evidence>
<dbReference type="Proteomes" id="UP001620626">
    <property type="component" value="Unassembled WGS sequence"/>
</dbReference>
<comment type="caution">
    <text evidence="3">The sequence shown here is derived from an EMBL/GenBank/DDBJ whole genome shotgun (WGS) entry which is preliminary data.</text>
</comment>
<gene>
    <name evidence="3" type="ORF">niasHT_001264</name>
</gene>
<feature type="domain" description="Plus3" evidence="2">
    <location>
        <begin position="527"/>
        <end position="661"/>
    </location>
</feature>
<feature type="compositionally biased region" description="Acidic residues" evidence="1">
    <location>
        <begin position="260"/>
        <end position="269"/>
    </location>
</feature>
<dbReference type="Gene3D" id="3.90.70.200">
    <property type="entry name" value="Plus-3 domain"/>
    <property type="match status" value="3"/>
</dbReference>
<evidence type="ECO:0000313" key="4">
    <source>
        <dbReference type="Proteomes" id="UP001620626"/>
    </source>
</evidence>
<reference evidence="3 4" key="1">
    <citation type="submission" date="2024-10" db="EMBL/GenBank/DDBJ databases">
        <authorList>
            <person name="Kim D."/>
        </authorList>
    </citation>
    <scope>NUCLEOTIDE SEQUENCE [LARGE SCALE GENOMIC DNA]</scope>
    <source>
        <strain evidence="3">BH-2024</strain>
    </source>
</reference>
<keyword evidence="4" id="KW-1185">Reference proteome</keyword>
<feature type="region of interest" description="Disordered" evidence="1">
    <location>
        <begin position="659"/>
        <end position="682"/>
    </location>
</feature>
<sequence>MSMVQVKEEPQELIELGESDDNGDNAFMFDIDEEANRSMIETLRRRRNRRSASVSSQPRFGPLTDALSPARFGTPTNASRLTICDDEDSDAEPVQTKADFVHAVLTAVQLARLRKYLNFEQLHDLVAGNAFVRLLCGAQKKIDQIVGILCCDEPYECDLLDTKFDMRFQMLWSGVCRLTQIAAQPAEEMADKEFDRWKEEMHRRRLKLPTLEFVAENSAEFSKALAQIEMEHSSDADFPALVVRLDQQEDDLMPAGCFSETDEETDETDETQKRHSSLCASPTHSVPPRSSSRAAASSSTEPPRAAISSPQATILPHQSTQTSGDPPVESAKDVQGALLLRERLIALYTSNPFDQFGRAVTGCFVRINTGQLGYKLDQLDMVSETAMDSYTLKGDRQCRVILHLTLHGRRRINAVAFASCRGNTQTDAEFHEWHLLMTQKRISLPSKRFVALKVGQLTAFSAEKEKPPLPRSSATAPHEQLPQQKDSSISTAADAFEENVANGQTNEKNDDDDVQLVNEEGNEQNSKLTSDDLRSITMTTRDLVELFESESAMEKRREMLTGCFVRVFDHTPADEGEAVHRLHQIVNVQKGAYYRLRNAFSDMHLTLRGESELLRCDNVSGKAFTEEEFEEWAQRTREKEFPSPTKLFIAQKIECLGRSKAKSLSDQNESEAPQPKMKRKHLKKRNWMTLFRTDNSIGEGRGEMAANGVEEKRNRTTPTTTMSPRMSSFSTNNGRTAKYGLGPRRPYARATPLLSLTVRAPSHFSSPFSSTIRHQQQRKSVAPGSNRNSISNDDEWVRKTERFITRTSGFVDNSSSSTAFSRANRLDRTTDAAQRSSMRLERTAGGFDGSWRRTSAPAEHSKTQPQQLLDMDNYVGHRPLSSMSAIEWSGASERKDSEQLGGYGDAPRAITPSNLSASDFGAASNSAGVVSYFSTPSGFPSSQRPYSSNWPPNSNCISSTTFGNNDSAISTTEPAWSTRRVQAFDAFVGGGGGDSSDEEPMVARARRQVMDSMEPIGDGGSGGGRNVGTNLPWHGRQRQQQQRRISASTEVDQHGNNNFKQFEQSWYNKDNQQHSNGNNTFKQFEQQWYNNEKGDDHSRGRSLRSSHHYSTPRSHDNPRPQQQNFFSAPSRHSRRISSSPPSRTPGVPSSFFFSTGRR</sequence>
<dbReference type="EMBL" id="JBICBT010000114">
    <property type="protein sequence ID" value="KAL3123064.1"/>
    <property type="molecule type" value="Genomic_DNA"/>
</dbReference>
<feature type="compositionally biased region" description="Polar residues" evidence="1">
    <location>
        <begin position="662"/>
        <end position="671"/>
    </location>
</feature>
<feature type="region of interest" description="Disordered" evidence="1">
    <location>
        <begin position="764"/>
        <end position="793"/>
    </location>
</feature>
<feature type="compositionally biased region" description="Polar residues" evidence="1">
    <location>
        <begin position="1045"/>
        <end position="1056"/>
    </location>
</feature>
<organism evidence="3 4">
    <name type="scientific">Heterodera trifolii</name>
    <dbReference type="NCBI Taxonomy" id="157864"/>
    <lineage>
        <taxon>Eukaryota</taxon>
        <taxon>Metazoa</taxon>
        <taxon>Ecdysozoa</taxon>
        <taxon>Nematoda</taxon>
        <taxon>Chromadorea</taxon>
        <taxon>Rhabditida</taxon>
        <taxon>Tylenchina</taxon>
        <taxon>Tylenchomorpha</taxon>
        <taxon>Tylenchoidea</taxon>
        <taxon>Heteroderidae</taxon>
        <taxon>Heteroderinae</taxon>
        <taxon>Heterodera</taxon>
    </lineage>
</organism>
<feature type="compositionally biased region" description="Low complexity" evidence="1">
    <location>
        <begin position="716"/>
        <end position="731"/>
    </location>
</feature>
<feature type="compositionally biased region" description="Polar residues" evidence="1">
    <location>
        <begin position="308"/>
        <end position="324"/>
    </location>
</feature>
<evidence type="ECO:0000259" key="2">
    <source>
        <dbReference type="PROSITE" id="PS51360"/>
    </source>
</evidence>
<dbReference type="InterPro" id="IPR036128">
    <property type="entry name" value="Plus3-like_sf"/>
</dbReference>
<feature type="compositionally biased region" description="Low complexity" evidence="1">
    <location>
        <begin position="286"/>
        <end position="306"/>
    </location>
</feature>
<feature type="region of interest" description="Disordered" evidence="1">
    <location>
        <begin position="711"/>
        <end position="745"/>
    </location>
</feature>
<protein>
    <recommendedName>
        <fullName evidence="2">Plus3 domain-containing protein</fullName>
    </recommendedName>
</protein>
<feature type="compositionally biased region" description="Low complexity" evidence="1">
    <location>
        <begin position="1136"/>
        <end position="1145"/>
    </location>
</feature>
<feature type="compositionally biased region" description="Polar residues" evidence="1">
    <location>
        <begin position="764"/>
        <end position="774"/>
    </location>
</feature>